<dbReference type="Proteomes" id="UP001346869">
    <property type="component" value="Unassembled WGS sequence"/>
</dbReference>
<sequence length="179" mass="20260">MPEDKYRKLLQPSRSCDTKKKTKRKKKKRKKATTSSTPPGNSETPQAVSLPPETSPVSLPPPQSPSQSRAQLPKLKTTSHKDGELLTGSGRKSKKHPKDSPTLLRAGDKNSGIGELCTQARESLRWDGVLEDPQAEEQRLELYRANRRQRYITHRDALLKETTLRKTFLTDSREKKGFD</sequence>
<dbReference type="InterPro" id="IPR038794">
    <property type="entry name" value="LIAT1"/>
</dbReference>
<organism evidence="2 3">
    <name type="scientific">Eleginops maclovinus</name>
    <name type="common">Patagonian blennie</name>
    <name type="synonym">Eleginus maclovinus</name>
    <dbReference type="NCBI Taxonomy" id="56733"/>
    <lineage>
        <taxon>Eukaryota</taxon>
        <taxon>Metazoa</taxon>
        <taxon>Chordata</taxon>
        <taxon>Craniata</taxon>
        <taxon>Vertebrata</taxon>
        <taxon>Euteleostomi</taxon>
        <taxon>Actinopterygii</taxon>
        <taxon>Neopterygii</taxon>
        <taxon>Teleostei</taxon>
        <taxon>Neoteleostei</taxon>
        <taxon>Acanthomorphata</taxon>
        <taxon>Eupercaria</taxon>
        <taxon>Perciformes</taxon>
        <taxon>Notothenioidei</taxon>
        <taxon>Eleginopidae</taxon>
        <taxon>Eleginops</taxon>
    </lineage>
</organism>
<keyword evidence="3" id="KW-1185">Reference proteome</keyword>
<accession>A0AAN8AKW9</accession>
<dbReference type="EMBL" id="JAUZQC010000015">
    <property type="protein sequence ID" value="KAK5858743.1"/>
    <property type="molecule type" value="Genomic_DNA"/>
</dbReference>
<feature type="region of interest" description="Disordered" evidence="1">
    <location>
        <begin position="1"/>
        <end position="113"/>
    </location>
</feature>
<feature type="compositionally biased region" description="Basic residues" evidence="1">
    <location>
        <begin position="20"/>
        <end position="32"/>
    </location>
</feature>
<reference evidence="2 3" key="1">
    <citation type="journal article" date="2023" name="Genes (Basel)">
        <title>Chromosome-Level Genome Assembly and Circadian Gene Repertoire of the Patagonia Blennie Eleginops maclovinus-The Closest Ancestral Proxy of Antarctic Cryonotothenioids.</title>
        <authorList>
            <person name="Cheng C.C."/>
            <person name="Rivera-Colon A.G."/>
            <person name="Minhas B.F."/>
            <person name="Wilson L."/>
            <person name="Rayamajhi N."/>
            <person name="Vargas-Chacoff L."/>
            <person name="Catchen J.M."/>
        </authorList>
    </citation>
    <scope>NUCLEOTIDE SEQUENCE [LARGE SCALE GENOMIC DNA]</scope>
    <source>
        <strain evidence="2">JMC-PN-2008</strain>
    </source>
</reference>
<dbReference type="AlphaFoldDB" id="A0AAN8AKW9"/>
<feature type="compositionally biased region" description="Polar residues" evidence="1">
    <location>
        <begin position="38"/>
        <end position="47"/>
    </location>
</feature>
<evidence type="ECO:0000313" key="3">
    <source>
        <dbReference type="Proteomes" id="UP001346869"/>
    </source>
</evidence>
<protein>
    <recommendedName>
        <fullName evidence="4">Protein LIAT1</fullName>
    </recommendedName>
</protein>
<feature type="compositionally biased region" description="Low complexity" evidence="1">
    <location>
        <begin position="48"/>
        <end position="57"/>
    </location>
</feature>
<dbReference type="PANTHER" id="PTHR36474:SF1">
    <property type="entry name" value="PROTEIN LIAT1"/>
    <property type="match status" value="1"/>
</dbReference>
<evidence type="ECO:0000313" key="2">
    <source>
        <dbReference type="EMBL" id="KAK5858743.1"/>
    </source>
</evidence>
<evidence type="ECO:0000256" key="1">
    <source>
        <dbReference type="SAM" id="MobiDB-lite"/>
    </source>
</evidence>
<gene>
    <name evidence="2" type="ORF">PBY51_002860</name>
</gene>
<proteinExistence type="predicted"/>
<evidence type="ECO:0008006" key="4">
    <source>
        <dbReference type="Google" id="ProtNLM"/>
    </source>
</evidence>
<dbReference type="PANTHER" id="PTHR36474">
    <property type="entry name" value="PROTEIN LIAT1"/>
    <property type="match status" value="1"/>
</dbReference>
<name>A0AAN8AKW9_ELEMC</name>
<comment type="caution">
    <text evidence="2">The sequence shown here is derived from an EMBL/GenBank/DDBJ whole genome shotgun (WGS) entry which is preliminary data.</text>
</comment>
<reference evidence="2 3" key="2">
    <citation type="journal article" date="2023" name="Mol. Biol. Evol.">
        <title>Genomics of Secondarily Temperate Adaptation in the Only Non-Antarctic Icefish.</title>
        <authorList>
            <person name="Rivera-Colon A.G."/>
            <person name="Rayamajhi N."/>
            <person name="Minhas B.F."/>
            <person name="Madrigal G."/>
            <person name="Bilyk K.T."/>
            <person name="Yoon V."/>
            <person name="Hune M."/>
            <person name="Gregory S."/>
            <person name="Cheng C.H.C."/>
            <person name="Catchen J.M."/>
        </authorList>
    </citation>
    <scope>NUCLEOTIDE SEQUENCE [LARGE SCALE GENOMIC DNA]</scope>
    <source>
        <strain evidence="2">JMC-PN-2008</strain>
    </source>
</reference>